<dbReference type="EC" id="1.21.3.1" evidence="9"/>
<dbReference type="Pfam" id="PF14226">
    <property type="entry name" value="DIOX_N"/>
    <property type="match status" value="1"/>
</dbReference>
<dbReference type="RefSeq" id="WP_317843248.1">
    <property type="nucleotide sequence ID" value="NZ_CP126170.1"/>
</dbReference>
<dbReference type="InterPro" id="IPR026992">
    <property type="entry name" value="DIOX_N"/>
</dbReference>
<keyword evidence="15" id="KW-1185">Reference proteome</keyword>
<evidence type="ECO:0000256" key="8">
    <source>
        <dbReference type="ARBA" id="ARBA00037903"/>
    </source>
</evidence>
<dbReference type="SUPFAM" id="SSF51197">
    <property type="entry name" value="Clavaminate synthase-like"/>
    <property type="match status" value="1"/>
</dbReference>
<dbReference type="PANTHER" id="PTHR47991">
    <property type="entry name" value="OXOGLUTARATE/IRON-DEPENDENT DIOXYGENASE"/>
    <property type="match status" value="1"/>
</dbReference>
<keyword evidence="6" id="KW-0045">Antibiotic biosynthesis</keyword>
<evidence type="ECO:0000259" key="13">
    <source>
        <dbReference type="PROSITE" id="PS51471"/>
    </source>
</evidence>
<evidence type="ECO:0000256" key="5">
    <source>
        <dbReference type="ARBA" id="ARBA00023004"/>
    </source>
</evidence>
<accession>A0ABZ0JJD9</accession>
<dbReference type="Gene3D" id="2.60.120.330">
    <property type="entry name" value="B-lactam Antibiotic, Isopenicillin N Synthase, Chain"/>
    <property type="match status" value="1"/>
</dbReference>
<dbReference type="InterPro" id="IPR044861">
    <property type="entry name" value="IPNS-like_FE2OG_OXY"/>
</dbReference>
<evidence type="ECO:0000256" key="1">
    <source>
        <dbReference type="ARBA" id="ARBA00001961"/>
    </source>
</evidence>
<comment type="cofactor">
    <cofactor evidence="1">
        <name>L-ascorbate</name>
        <dbReference type="ChEBI" id="CHEBI:38290"/>
    </cofactor>
</comment>
<keyword evidence="4 12" id="KW-0560">Oxidoreductase</keyword>
<evidence type="ECO:0000256" key="2">
    <source>
        <dbReference type="ARBA" id="ARBA00008056"/>
    </source>
</evidence>
<dbReference type="PROSITE" id="PS51471">
    <property type="entry name" value="FE2OG_OXY"/>
    <property type="match status" value="1"/>
</dbReference>
<dbReference type="InterPro" id="IPR005123">
    <property type="entry name" value="Oxoglu/Fe-dep_dioxygenase_dom"/>
</dbReference>
<comment type="function">
    <text evidence="7">Removes, in the presence of oxygen, 4 hydrogen atoms from delta-L-(alpha-aminoadipyl)-L-cysteinyl-D-valine (ACV) to form the azetidinone and thiazolidine rings of isopenicillin.</text>
</comment>
<dbReference type="EMBL" id="CP126172">
    <property type="protein sequence ID" value="WOS39123.1"/>
    <property type="molecule type" value="Genomic_DNA"/>
</dbReference>
<dbReference type="PROSITE" id="PS00186">
    <property type="entry name" value="IPNS_2"/>
    <property type="match status" value="1"/>
</dbReference>
<dbReference type="InterPro" id="IPR050295">
    <property type="entry name" value="Plant_2OG-oxidoreductases"/>
</dbReference>
<dbReference type="Proteomes" id="UP001302020">
    <property type="component" value="Chromosome"/>
</dbReference>
<evidence type="ECO:0000256" key="9">
    <source>
        <dbReference type="ARBA" id="ARBA00039072"/>
    </source>
</evidence>
<gene>
    <name evidence="14" type="ORF">QN243_11745</name>
</gene>
<keyword evidence="5 12" id="KW-0408">Iron</keyword>
<comment type="similarity">
    <text evidence="2 12">Belongs to the iron/ascorbate-dependent oxidoreductase family.</text>
</comment>
<evidence type="ECO:0000256" key="11">
    <source>
        <dbReference type="ARBA" id="ARBA00048357"/>
    </source>
</evidence>
<evidence type="ECO:0000256" key="10">
    <source>
        <dbReference type="ARBA" id="ARBA00040872"/>
    </source>
</evidence>
<dbReference type="InterPro" id="IPR027443">
    <property type="entry name" value="IPNS-like_sf"/>
</dbReference>
<evidence type="ECO:0000256" key="6">
    <source>
        <dbReference type="ARBA" id="ARBA00023194"/>
    </source>
</evidence>
<sequence>MNSHADVPVIDISRLAGSDPAAKRAAADEIDRACRSSGFFYAANHGVDLAALQKVTTDWHMAMSEAEKWALAINAYNPTNPRNRNGYYMAVQGRKANESFCYLNPSFDAEHASIREGLPSHEVNIWPDEEKHPGFRPFYERYYTDVFDVASLVLRGFAIALGKDETFFEPHFTAQDTLSAVSLIRYPYLEDYPPVKIAADGTKLSFEHHQDVSLITVLYQTAVPNLQVETAEGYVDIPASEEHFLVNCGTYMAHITHDYYPAPMHRVKFINAERLSIPFFANLSYRSTITPFAPAQHRPAYTNRALSYGDYLQHGLLDLIKANGQT</sequence>
<evidence type="ECO:0000313" key="14">
    <source>
        <dbReference type="EMBL" id="WOS39123.1"/>
    </source>
</evidence>
<reference evidence="14 15" key="1">
    <citation type="submission" date="2023-05" db="EMBL/GenBank/DDBJ databases">
        <title>Xanthomonas rydalmerenesis sp. nov., a novel Xanthomonas species isolated from Fragaria x ananassa.</title>
        <authorList>
            <person name="McKnight D.J.E."/>
            <person name="Wong-Bajracharya J."/>
            <person name="Okoh E.B."/>
            <person name="Snijders F."/>
            <person name="Lidbetter F."/>
            <person name="Webster J."/>
            <person name="Djordjevic S.P."/>
            <person name="Bogema D.R."/>
            <person name="Chapman T.A."/>
        </authorList>
    </citation>
    <scope>NUCLEOTIDE SEQUENCE [LARGE SCALE GENOMIC DNA]</scope>
    <source>
        <strain evidence="14 15">DAR34883</strain>
    </source>
</reference>
<feature type="domain" description="Fe2OG dioxygenase" evidence="13">
    <location>
        <begin position="177"/>
        <end position="283"/>
    </location>
</feature>
<comment type="catalytic activity">
    <reaction evidence="11">
        <text>N-[(5S)-5-amino-5-carboxypentanoyl]-L-cysteinyl-D-valine + O2 = isopenicillin N + 2 H2O</text>
        <dbReference type="Rhea" id="RHEA:22428"/>
        <dbReference type="ChEBI" id="CHEBI:15377"/>
        <dbReference type="ChEBI" id="CHEBI:15379"/>
        <dbReference type="ChEBI" id="CHEBI:58399"/>
        <dbReference type="ChEBI" id="CHEBI:58572"/>
        <dbReference type="EC" id="1.21.3.1"/>
    </reaction>
</comment>
<evidence type="ECO:0000256" key="4">
    <source>
        <dbReference type="ARBA" id="ARBA00023002"/>
    </source>
</evidence>
<organism evidence="14 15">
    <name type="scientific">Xanthomonas rydalmerensis</name>
    <dbReference type="NCBI Taxonomy" id="3046274"/>
    <lineage>
        <taxon>Bacteria</taxon>
        <taxon>Pseudomonadati</taxon>
        <taxon>Pseudomonadota</taxon>
        <taxon>Gammaproteobacteria</taxon>
        <taxon>Lysobacterales</taxon>
        <taxon>Lysobacteraceae</taxon>
        <taxon>Xanthomonas</taxon>
    </lineage>
</organism>
<dbReference type="Pfam" id="PF03171">
    <property type="entry name" value="2OG-FeII_Oxy"/>
    <property type="match status" value="1"/>
</dbReference>
<dbReference type="PROSITE" id="PS00185">
    <property type="entry name" value="IPNS_1"/>
    <property type="match status" value="1"/>
</dbReference>
<proteinExistence type="inferred from homology"/>
<name>A0ABZ0JJD9_9XANT</name>
<evidence type="ECO:0000256" key="12">
    <source>
        <dbReference type="RuleBase" id="RU003682"/>
    </source>
</evidence>
<comment type="pathway">
    <text evidence="8">Antibiotic biosynthesis; penicillin G biosynthesis; penicillin G from L-alpha-aminoadipate and L-cysteine and L-valine: step 2/3.</text>
</comment>
<evidence type="ECO:0000313" key="15">
    <source>
        <dbReference type="Proteomes" id="UP001302020"/>
    </source>
</evidence>
<evidence type="ECO:0000256" key="3">
    <source>
        <dbReference type="ARBA" id="ARBA00022723"/>
    </source>
</evidence>
<protein>
    <recommendedName>
        <fullName evidence="10">Isopenicillin N synthase</fullName>
        <ecNumber evidence="9">1.21.3.1</ecNumber>
    </recommendedName>
</protein>
<evidence type="ECO:0000256" key="7">
    <source>
        <dbReference type="ARBA" id="ARBA00037057"/>
    </source>
</evidence>
<keyword evidence="3 12" id="KW-0479">Metal-binding</keyword>
<dbReference type="PRINTS" id="PR00682">
    <property type="entry name" value="IPNSYNTHASE"/>
</dbReference>
<dbReference type="InterPro" id="IPR002057">
    <property type="entry name" value="Isopenicillin-N_synth_CS"/>
</dbReference>